<organism evidence="1 2">
    <name type="scientific">Pseudomonas benzenivorans</name>
    <dbReference type="NCBI Taxonomy" id="556533"/>
    <lineage>
        <taxon>Bacteria</taxon>
        <taxon>Pseudomonadati</taxon>
        <taxon>Pseudomonadota</taxon>
        <taxon>Gammaproteobacteria</taxon>
        <taxon>Pseudomonadales</taxon>
        <taxon>Pseudomonadaceae</taxon>
        <taxon>Pseudomonas</taxon>
    </lineage>
</organism>
<evidence type="ECO:0000313" key="1">
    <source>
        <dbReference type="EMBL" id="WPC03481.1"/>
    </source>
</evidence>
<proteinExistence type="predicted"/>
<gene>
    <name evidence="1" type="ORF">SBP02_11865</name>
</gene>
<reference evidence="1 2" key="1">
    <citation type="submission" date="2023-11" db="EMBL/GenBank/DDBJ databases">
        <title>Complete genome of Pseudomonas benzenivorans BA3361.</title>
        <authorList>
            <person name="Shin S.Y."/>
            <person name="Song J."/>
            <person name="Kang H."/>
        </authorList>
    </citation>
    <scope>NUCLEOTIDE SEQUENCE [LARGE SCALE GENOMIC DNA]</scope>
    <source>
        <strain evidence="1 2">HNIBRBA3361</strain>
    </source>
</reference>
<sequence length="112" mass="12755">MKHIYIDSLSIETATACGLYLVGGFDSEKNHLPALPIFRPGKKERLYDVCALAEAGCYDSRRCVENLIIQELFKADEVIIGHTHYHFNIKSFTSQRALDYLVYEVLAQVNED</sequence>
<dbReference type="Proteomes" id="UP001305928">
    <property type="component" value="Chromosome"/>
</dbReference>
<keyword evidence="2" id="KW-1185">Reference proteome</keyword>
<accession>A0ABZ0PQW0</accession>
<name>A0ABZ0PQW0_9PSED</name>
<protein>
    <submittedName>
        <fullName evidence="1">Uncharacterized protein</fullName>
    </submittedName>
</protein>
<dbReference type="RefSeq" id="WP_318641983.1">
    <property type="nucleotide sequence ID" value="NZ_CP137892.1"/>
</dbReference>
<dbReference type="EMBL" id="CP137892">
    <property type="protein sequence ID" value="WPC03481.1"/>
    <property type="molecule type" value="Genomic_DNA"/>
</dbReference>
<evidence type="ECO:0000313" key="2">
    <source>
        <dbReference type="Proteomes" id="UP001305928"/>
    </source>
</evidence>